<dbReference type="InterPro" id="IPR051927">
    <property type="entry name" value="Zn_Chap_cDPG_Synth"/>
</dbReference>
<proteinExistence type="predicted"/>
<dbReference type="PANTHER" id="PTHR43603:SF1">
    <property type="entry name" value="ZINC-REGULATED GTPASE METALLOPROTEIN ACTIVATOR 1"/>
    <property type="match status" value="1"/>
</dbReference>
<name>A0A9P0VZ70_9ASCO</name>
<dbReference type="InterPro" id="IPR011629">
    <property type="entry name" value="CobW-like_C"/>
</dbReference>
<protein>
    <recommendedName>
        <fullName evidence="1">CobW C-terminal domain-containing protein</fullName>
    </recommendedName>
</protein>
<evidence type="ECO:0000259" key="1">
    <source>
        <dbReference type="SMART" id="SM00833"/>
    </source>
</evidence>
<dbReference type="SUPFAM" id="SSF90002">
    <property type="entry name" value="Hypothetical protein YjiA, C-terminal domain"/>
    <property type="match status" value="1"/>
</dbReference>
<dbReference type="PANTHER" id="PTHR43603">
    <property type="entry name" value="COBW DOMAIN-CONTAINING PROTEIN DDB_G0274527"/>
    <property type="match status" value="1"/>
</dbReference>
<dbReference type="SMART" id="SM00833">
    <property type="entry name" value="CobW_C"/>
    <property type="match status" value="1"/>
</dbReference>
<gene>
    <name evidence="2" type="ORF">CLIB1423_10S00210</name>
</gene>
<dbReference type="Pfam" id="PF02492">
    <property type="entry name" value="cobW"/>
    <property type="match status" value="2"/>
</dbReference>
<dbReference type="AlphaFoldDB" id="A0A9P0VZ70"/>
<sequence length="553" mass="62576">MVSVKRYERQPIPITLLSGFLGSGKTTLLEKILTTSHGLKIAVIINDMSSLNIDAALIQDHKVTKKEEKLIQLQNGCICCTLRGDLLDELVKLAKSGEFQYIIIESTGISEPIQVAETFTTEFTEMLLSSDSGEDDQKLSVEERKVLAEIIDLGGLNKLTKLDTCVTVIDSHSFMSNFETTDFLINRFGDSGQNEQERTITDLMVDQIEFADVIIINKVSTVSKKKMKKIDSLIHSLNPVAKILKSNYCNVDISEVLNTGLYDFEKASTSAGWLQSINEMTQRKGFGKEVTKAKMTPKPETEEFGINNFVYQSRKPFHPEKLYKLIRDKFVIIEQAQFPDDAAISEHHDQSDIDNEIESEDVEYSEDELSLSDSDSFTQPSEKQIVRNKKKSAFAPLLRSKGFFWLASRHIIRGEWSSAGPMLTLKGGIPWFAVTGPDFYPPEAKKLIEEDMKGEFGDRRNELVFIGLNIDKGRLTKELDECLLSDSEYNDFKRIVKGEKNLFYVEKKLSQTYNDGFENWLVFDDKDIEEVDETIESVADAHGHNLCQTKVST</sequence>
<feature type="domain" description="CobW C-terminal" evidence="1">
    <location>
        <begin position="306"/>
        <end position="483"/>
    </location>
</feature>
<evidence type="ECO:0000313" key="3">
    <source>
        <dbReference type="Proteomes" id="UP000837801"/>
    </source>
</evidence>
<accession>A0A9P0VZ70</accession>
<dbReference type="SUPFAM" id="SSF52540">
    <property type="entry name" value="P-loop containing nucleoside triphosphate hydrolases"/>
    <property type="match status" value="1"/>
</dbReference>
<dbReference type="Gene3D" id="3.40.50.300">
    <property type="entry name" value="P-loop containing nucleotide triphosphate hydrolases"/>
    <property type="match status" value="1"/>
</dbReference>
<organism evidence="2 3">
    <name type="scientific">[Candida] railenensis</name>
    <dbReference type="NCBI Taxonomy" id="45579"/>
    <lineage>
        <taxon>Eukaryota</taxon>
        <taxon>Fungi</taxon>
        <taxon>Dikarya</taxon>
        <taxon>Ascomycota</taxon>
        <taxon>Saccharomycotina</taxon>
        <taxon>Pichiomycetes</taxon>
        <taxon>Debaryomycetaceae</taxon>
        <taxon>Kurtzmaniella</taxon>
    </lineage>
</organism>
<dbReference type="CDD" id="cd03112">
    <property type="entry name" value="CobW-like"/>
    <property type="match status" value="1"/>
</dbReference>
<evidence type="ECO:0000313" key="2">
    <source>
        <dbReference type="EMBL" id="CAH2353229.1"/>
    </source>
</evidence>
<dbReference type="InterPro" id="IPR027417">
    <property type="entry name" value="P-loop_NTPase"/>
</dbReference>
<dbReference type="OrthoDB" id="272672at2759"/>
<dbReference type="InterPro" id="IPR003495">
    <property type="entry name" value="CobW/HypB/UreG_nucleotide-bd"/>
</dbReference>
<keyword evidence="3" id="KW-1185">Reference proteome</keyword>
<comment type="caution">
    <text evidence="2">The sequence shown here is derived from an EMBL/GenBank/DDBJ whole genome shotgun (WGS) entry which is preliminary data.</text>
</comment>
<dbReference type="EMBL" id="CAKXYY010000010">
    <property type="protein sequence ID" value="CAH2353229.1"/>
    <property type="molecule type" value="Genomic_DNA"/>
</dbReference>
<dbReference type="Proteomes" id="UP000837801">
    <property type="component" value="Unassembled WGS sequence"/>
</dbReference>
<dbReference type="Pfam" id="PF07683">
    <property type="entry name" value="CobW_C"/>
    <property type="match status" value="1"/>
</dbReference>
<reference evidence="2" key="1">
    <citation type="submission" date="2022-03" db="EMBL/GenBank/DDBJ databases">
        <authorList>
            <person name="Legras J.-L."/>
            <person name="Devillers H."/>
            <person name="Grondin C."/>
        </authorList>
    </citation>
    <scope>NUCLEOTIDE SEQUENCE</scope>
    <source>
        <strain evidence="2">CLIB 1423</strain>
    </source>
</reference>